<evidence type="ECO:0000313" key="3">
    <source>
        <dbReference type="Proteomes" id="UP001176940"/>
    </source>
</evidence>
<name>A0ABN9MLM2_9NEOB</name>
<feature type="compositionally biased region" description="Low complexity" evidence="1">
    <location>
        <begin position="61"/>
        <end position="73"/>
    </location>
</feature>
<feature type="compositionally biased region" description="Basic and acidic residues" evidence="1">
    <location>
        <begin position="77"/>
        <end position="124"/>
    </location>
</feature>
<dbReference type="EMBL" id="CAUEEQ010078224">
    <property type="protein sequence ID" value="CAJ0967302.1"/>
    <property type="molecule type" value="Genomic_DNA"/>
</dbReference>
<gene>
    <name evidence="2" type="ORF">RIMI_LOCUS22124448</name>
</gene>
<dbReference type="Proteomes" id="UP001176940">
    <property type="component" value="Unassembled WGS sequence"/>
</dbReference>
<organism evidence="2 3">
    <name type="scientific">Ranitomeya imitator</name>
    <name type="common">mimic poison frog</name>
    <dbReference type="NCBI Taxonomy" id="111125"/>
    <lineage>
        <taxon>Eukaryota</taxon>
        <taxon>Metazoa</taxon>
        <taxon>Chordata</taxon>
        <taxon>Craniata</taxon>
        <taxon>Vertebrata</taxon>
        <taxon>Euteleostomi</taxon>
        <taxon>Amphibia</taxon>
        <taxon>Batrachia</taxon>
        <taxon>Anura</taxon>
        <taxon>Neobatrachia</taxon>
        <taxon>Hyloidea</taxon>
        <taxon>Dendrobatidae</taxon>
        <taxon>Dendrobatinae</taxon>
        <taxon>Ranitomeya</taxon>
    </lineage>
</organism>
<accession>A0ABN9MLM2</accession>
<feature type="compositionally biased region" description="Basic and acidic residues" evidence="1">
    <location>
        <begin position="133"/>
        <end position="153"/>
    </location>
</feature>
<feature type="compositionally biased region" description="Basic residues" evidence="1">
    <location>
        <begin position="15"/>
        <end position="27"/>
    </location>
</feature>
<evidence type="ECO:0000256" key="1">
    <source>
        <dbReference type="SAM" id="MobiDB-lite"/>
    </source>
</evidence>
<feature type="compositionally biased region" description="Basic residues" evidence="1">
    <location>
        <begin position="156"/>
        <end position="168"/>
    </location>
</feature>
<reference evidence="2" key="1">
    <citation type="submission" date="2023-07" db="EMBL/GenBank/DDBJ databases">
        <authorList>
            <person name="Stuckert A."/>
        </authorList>
    </citation>
    <scope>NUCLEOTIDE SEQUENCE</scope>
</reference>
<keyword evidence="3" id="KW-1185">Reference proteome</keyword>
<feature type="region of interest" description="Disordered" evidence="1">
    <location>
        <begin position="1"/>
        <end position="168"/>
    </location>
</feature>
<proteinExistence type="predicted"/>
<evidence type="ECO:0000313" key="2">
    <source>
        <dbReference type="EMBL" id="CAJ0967302.1"/>
    </source>
</evidence>
<protein>
    <submittedName>
        <fullName evidence="2">Uncharacterized protein</fullName>
    </submittedName>
</protein>
<sequence>MQGLLLFSVQTEEKKKKKKKKKKKSKSKKESDDTAEDEISDQIIMEISTKEAAKSKRQRSISESSVTDTSDSTRQASKKETRKRDRAESSDLSEEGRPAKRKHSNSEEQDSSKYRKLHDKEDAPSKLPSSELTECREISTEEEKDISDKKETSACKVKRKRKKKHRERHRVGEEVIPLRVLSKEMSQAVTIAKVQFFLLQRQEWLDLKTEYLTQQRASMSFLKKSISGRNYDSMGEMEAEQTKQISNVKDVNVVKNEALGPQFVNGVIVKITSLEPFPNRQHVKIISQCSKCTLERICLPADSAGALRMRPPFWKMAAPREKTDGPRQDRVHS</sequence>
<comment type="caution">
    <text evidence="2">The sequence shown here is derived from an EMBL/GenBank/DDBJ whole genome shotgun (WGS) entry which is preliminary data.</text>
</comment>